<dbReference type="OrthoDB" id="10021444at2759"/>
<protein>
    <submittedName>
        <fullName evidence="2">Uncharacterized protein</fullName>
    </submittedName>
</protein>
<dbReference type="Proteomes" id="UP000663852">
    <property type="component" value="Unassembled WGS sequence"/>
</dbReference>
<organism evidence="2 3">
    <name type="scientific">Adineta ricciae</name>
    <name type="common">Rotifer</name>
    <dbReference type="NCBI Taxonomy" id="249248"/>
    <lineage>
        <taxon>Eukaryota</taxon>
        <taxon>Metazoa</taxon>
        <taxon>Spiralia</taxon>
        <taxon>Gnathifera</taxon>
        <taxon>Rotifera</taxon>
        <taxon>Eurotatoria</taxon>
        <taxon>Bdelloidea</taxon>
        <taxon>Adinetida</taxon>
        <taxon>Adinetidae</taxon>
        <taxon>Adineta</taxon>
    </lineage>
</organism>
<accession>A0A814MDE0</accession>
<proteinExistence type="predicted"/>
<feature type="signal peptide" evidence="1">
    <location>
        <begin position="1"/>
        <end position="23"/>
    </location>
</feature>
<reference evidence="2" key="1">
    <citation type="submission" date="2021-02" db="EMBL/GenBank/DDBJ databases">
        <authorList>
            <person name="Nowell W R."/>
        </authorList>
    </citation>
    <scope>NUCLEOTIDE SEQUENCE</scope>
</reference>
<dbReference type="EMBL" id="CAJNOJ010000088">
    <property type="protein sequence ID" value="CAF1076960.1"/>
    <property type="molecule type" value="Genomic_DNA"/>
</dbReference>
<gene>
    <name evidence="2" type="ORF">EDS130_LOCUS18744</name>
</gene>
<name>A0A814MDE0_ADIRI</name>
<evidence type="ECO:0000313" key="3">
    <source>
        <dbReference type="Proteomes" id="UP000663852"/>
    </source>
</evidence>
<sequence length="108" mass="11911">MVKLHTFFLVLLFSAVFFEAVDASFQVKIIRMVLKKAERYASATMGEGLAGNTVAKVLRNIDRTLGPLGLNYWVSMEQFASAAVRVGLSRQVGIAVYHVVDFFAPIGK</sequence>
<dbReference type="AlphaFoldDB" id="A0A814MDE0"/>
<keyword evidence="1" id="KW-0732">Signal</keyword>
<feature type="chain" id="PRO_5032981959" evidence="1">
    <location>
        <begin position="24"/>
        <end position="108"/>
    </location>
</feature>
<comment type="caution">
    <text evidence="2">The sequence shown here is derived from an EMBL/GenBank/DDBJ whole genome shotgun (WGS) entry which is preliminary data.</text>
</comment>
<evidence type="ECO:0000313" key="2">
    <source>
        <dbReference type="EMBL" id="CAF1076960.1"/>
    </source>
</evidence>
<evidence type="ECO:0000256" key="1">
    <source>
        <dbReference type="SAM" id="SignalP"/>
    </source>
</evidence>